<dbReference type="OrthoDB" id="2408658at2759"/>
<dbReference type="AlphaFoldDB" id="A0A9N9BZE4"/>
<organism evidence="1 2">
    <name type="scientific">Paraglomus occultum</name>
    <dbReference type="NCBI Taxonomy" id="144539"/>
    <lineage>
        <taxon>Eukaryota</taxon>
        <taxon>Fungi</taxon>
        <taxon>Fungi incertae sedis</taxon>
        <taxon>Mucoromycota</taxon>
        <taxon>Glomeromycotina</taxon>
        <taxon>Glomeromycetes</taxon>
        <taxon>Paraglomerales</taxon>
        <taxon>Paraglomeraceae</taxon>
        <taxon>Paraglomus</taxon>
    </lineage>
</organism>
<accession>A0A9N9BZE4</accession>
<dbReference type="EMBL" id="CAJVPJ010001214">
    <property type="protein sequence ID" value="CAG8581368.1"/>
    <property type="molecule type" value="Genomic_DNA"/>
</dbReference>
<evidence type="ECO:0000313" key="1">
    <source>
        <dbReference type="EMBL" id="CAG8581368.1"/>
    </source>
</evidence>
<dbReference type="Proteomes" id="UP000789572">
    <property type="component" value="Unassembled WGS sequence"/>
</dbReference>
<comment type="caution">
    <text evidence="1">The sequence shown here is derived from an EMBL/GenBank/DDBJ whole genome shotgun (WGS) entry which is preliminary data.</text>
</comment>
<proteinExistence type="predicted"/>
<sequence>MSFGNIPSIELRVPPEDYPQKEKIRMIISVRKWRSPGEITGFRHLVNPGRVVDVNGQTLLHLGLVDNFDAVEKATDAPQFRPQKCVDKLLCDFHPLSNSINRFLKKYYGNLYEKLSKLEWGAFAPRPFGVFPMIAINYNTISDYHWDENDESNSFCCLVALGDFEGGELCFPQLKIVVPLRPRQIILFSSRLLLHGNFIVTKGIRHGIVYFVHSLFFHHQRDFSNIYSDLKDGVERDTKGRVVPTIPRQDLNDARDLNNRITLSPTEKSQIEIPERSCDKRRGNIDLSRARRGLKAEDDV</sequence>
<gene>
    <name evidence="1" type="ORF">POCULU_LOCUS6506</name>
</gene>
<evidence type="ECO:0000313" key="2">
    <source>
        <dbReference type="Proteomes" id="UP000789572"/>
    </source>
</evidence>
<protein>
    <submittedName>
        <fullName evidence="1">8539_t:CDS:1</fullName>
    </submittedName>
</protein>
<name>A0A9N9BZE4_9GLOM</name>
<reference evidence="1" key="1">
    <citation type="submission" date="2021-06" db="EMBL/GenBank/DDBJ databases">
        <authorList>
            <person name="Kallberg Y."/>
            <person name="Tangrot J."/>
            <person name="Rosling A."/>
        </authorList>
    </citation>
    <scope>NUCLEOTIDE SEQUENCE</scope>
    <source>
        <strain evidence="1">IA702</strain>
    </source>
</reference>
<keyword evidence="2" id="KW-1185">Reference proteome</keyword>
<dbReference type="Gene3D" id="3.60.130.30">
    <property type="match status" value="1"/>
</dbReference>